<dbReference type="PANTHER" id="PTHR43179:SF12">
    <property type="entry name" value="GALACTOFURANOSYLTRANSFERASE GLFT2"/>
    <property type="match status" value="1"/>
</dbReference>
<dbReference type="InterPro" id="IPR029044">
    <property type="entry name" value="Nucleotide-diphossugar_trans"/>
</dbReference>
<evidence type="ECO:0000256" key="3">
    <source>
        <dbReference type="ARBA" id="ARBA00022676"/>
    </source>
</evidence>
<proteinExistence type="inferred from homology"/>
<name>A0A1H6IIP7_RUMFL</name>
<dbReference type="AlphaFoldDB" id="A0A1H6IIP7"/>
<evidence type="ECO:0000256" key="2">
    <source>
        <dbReference type="ARBA" id="ARBA00006739"/>
    </source>
</evidence>
<protein>
    <submittedName>
        <fullName evidence="6">Glycosyltransferase, GT2 family</fullName>
    </submittedName>
</protein>
<gene>
    <name evidence="6" type="ORF">SAMN02910265_00808</name>
</gene>
<evidence type="ECO:0000259" key="5">
    <source>
        <dbReference type="Pfam" id="PF00535"/>
    </source>
</evidence>
<reference evidence="6 7" key="1">
    <citation type="submission" date="2016-10" db="EMBL/GenBank/DDBJ databases">
        <authorList>
            <person name="de Groot N.N."/>
        </authorList>
    </citation>
    <scope>NUCLEOTIDE SEQUENCE [LARGE SCALE GENOMIC DNA]</scope>
    <source>
        <strain evidence="6 7">YAD2003</strain>
    </source>
</reference>
<dbReference type="SUPFAM" id="SSF53448">
    <property type="entry name" value="Nucleotide-diphospho-sugar transferases"/>
    <property type="match status" value="1"/>
</dbReference>
<dbReference type="PANTHER" id="PTHR43179">
    <property type="entry name" value="RHAMNOSYLTRANSFERASE WBBL"/>
    <property type="match status" value="1"/>
</dbReference>
<dbReference type="Pfam" id="PF00535">
    <property type="entry name" value="Glycos_transf_2"/>
    <property type="match status" value="1"/>
</dbReference>
<dbReference type="RefSeq" id="WP_074714603.1">
    <property type="nucleotide sequence ID" value="NZ_FNWV01000002.1"/>
</dbReference>
<dbReference type="InterPro" id="IPR001173">
    <property type="entry name" value="Glyco_trans_2-like"/>
</dbReference>
<dbReference type="Proteomes" id="UP000183190">
    <property type="component" value="Unassembled WGS sequence"/>
</dbReference>
<sequence>MKRTAAIVVTYNRKELLKENIEKLLAQSFKSRLDIIIIDNASTDGTKEYVGSFIDKKEIKYINTGENLGGAGGFHYGIKYAVENNYDFVWVMDDDCMPKEKALEEFYRWDKKLNGKYGFLSSKVLWKDGSICTMNVQKETKWKRLKNFDRIRQIQYASFVSLFLKSETVRKVGLPYKDFFIWADDWEYTRRISKREKCYFIPSSIADHFSGSNVGADIITSPKDRIDRFNYMYRNDVVLYRQDGIEGRIYLGIRNMVHRLRIILKAKDKKRKFEIIRKGTKEGKKFFPEIEYPNLKRD</sequence>
<organism evidence="6 7">
    <name type="scientific">Ruminococcus flavefaciens</name>
    <dbReference type="NCBI Taxonomy" id="1265"/>
    <lineage>
        <taxon>Bacteria</taxon>
        <taxon>Bacillati</taxon>
        <taxon>Bacillota</taxon>
        <taxon>Clostridia</taxon>
        <taxon>Eubacteriales</taxon>
        <taxon>Oscillospiraceae</taxon>
        <taxon>Ruminococcus</taxon>
    </lineage>
</organism>
<keyword evidence="3" id="KW-0328">Glycosyltransferase</keyword>
<comment type="pathway">
    <text evidence="1">Cell wall biogenesis; cell wall polysaccharide biosynthesis.</text>
</comment>
<evidence type="ECO:0000256" key="1">
    <source>
        <dbReference type="ARBA" id="ARBA00004776"/>
    </source>
</evidence>
<dbReference type="EMBL" id="FNWV01000002">
    <property type="protein sequence ID" value="SEH46402.1"/>
    <property type="molecule type" value="Genomic_DNA"/>
</dbReference>
<dbReference type="CDD" id="cd04185">
    <property type="entry name" value="GT_2_like_b"/>
    <property type="match status" value="1"/>
</dbReference>
<keyword evidence="4 6" id="KW-0808">Transferase</keyword>
<evidence type="ECO:0000256" key="4">
    <source>
        <dbReference type="ARBA" id="ARBA00022679"/>
    </source>
</evidence>
<dbReference type="Gene3D" id="3.90.550.10">
    <property type="entry name" value="Spore Coat Polysaccharide Biosynthesis Protein SpsA, Chain A"/>
    <property type="match status" value="1"/>
</dbReference>
<dbReference type="GO" id="GO:0016757">
    <property type="term" value="F:glycosyltransferase activity"/>
    <property type="evidence" value="ECO:0007669"/>
    <property type="project" value="UniProtKB-KW"/>
</dbReference>
<comment type="similarity">
    <text evidence="2">Belongs to the glycosyltransferase 2 family.</text>
</comment>
<feature type="domain" description="Glycosyltransferase 2-like" evidence="5">
    <location>
        <begin position="7"/>
        <end position="109"/>
    </location>
</feature>
<dbReference type="OrthoDB" id="7665907at2"/>
<accession>A0A1H6IIP7</accession>
<evidence type="ECO:0000313" key="7">
    <source>
        <dbReference type="Proteomes" id="UP000183190"/>
    </source>
</evidence>
<evidence type="ECO:0000313" key="6">
    <source>
        <dbReference type="EMBL" id="SEH46402.1"/>
    </source>
</evidence>